<feature type="transmembrane region" description="Helical" evidence="7">
    <location>
        <begin position="355"/>
        <end position="379"/>
    </location>
</feature>
<evidence type="ECO:0000256" key="6">
    <source>
        <dbReference type="ARBA" id="ARBA00023136"/>
    </source>
</evidence>
<feature type="transmembrane region" description="Helical" evidence="7">
    <location>
        <begin position="274"/>
        <end position="300"/>
    </location>
</feature>
<geneLocation type="plasmid" evidence="9 11">
    <name>29</name>
</geneLocation>
<keyword evidence="3" id="KW-1003">Cell membrane</keyword>
<keyword evidence="10" id="KW-1185">Reference proteome</keyword>
<dbReference type="PATRIC" id="fig|45056.6.peg.637"/>
<dbReference type="STRING" id="45056.Lade_0614"/>
<evidence type="ECO:0000313" key="11">
    <source>
        <dbReference type="Proteomes" id="UP000281170"/>
    </source>
</evidence>
<dbReference type="KEGG" id="ladl:NCTC12735_01929"/>
<evidence type="ECO:0000256" key="7">
    <source>
        <dbReference type="SAM" id="Phobius"/>
    </source>
</evidence>
<evidence type="ECO:0000313" key="10">
    <source>
        <dbReference type="Proteomes" id="UP000054859"/>
    </source>
</evidence>
<dbReference type="EMBL" id="LR134438">
    <property type="protein sequence ID" value="VEH86280.1"/>
    <property type="molecule type" value="Genomic_DNA"/>
</dbReference>
<dbReference type="Gene3D" id="1.20.1740.10">
    <property type="entry name" value="Amino acid/polyamine transporter I"/>
    <property type="match status" value="1"/>
</dbReference>
<dbReference type="PANTHER" id="PTHR42770:SF15">
    <property type="entry name" value="GLUTAMATE_GAMMA-AMINOBUTYRATE ANTIPORTER-RELATED"/>
    <property type="match status" value="1"/>
</dbReference>
<evidence type="ECO:0000256" key="3">
    <source>
        <dbReference type="ARBA" id="ARBA00022475"/>
    </source>
</evidence>
<keyword evidence="5 7" id="KW-1133">Transmembrane helix</keyword>
<feature type="transmembrane region" description="Helical" evidence="7">
    <location>
        <begin position="433"/>
        <end position="453"/>
    </location>
</feature>
<dbReference type="GO" id="GO:0005886">
    <property type="term" value="C:plasma membrane"/>
    <property type="evidence" value="ECO:0007669"/>
    <property type="project" value="UniProtKB-SubCell"/>
</dbReference>
<dbReference type="EMBL" id="LNKA01000001">
    <property type="protein sequence ID" value="KTC65956.1"/>
    <property type="molecule type" value="Genomic_DNA"/>
</dbReference>
<protein>
    <submittedName>
        <fullName evidence="8">Amino acid antiporter</fullName>
    </submittedName>
</protein>
<dbReference type="GO" id="GO:0022857">
    <property type="term" value="F:transmembrane transporter activity"/>
    <property type="evidence" value="ECO:0007669"/>
    <property type="project" value="InterPro"/>
</dbReference>
<sequence>MTKPKRVLSVFSLVMINVIAVDSLRTLPLSATLGFSLISYYLVAALAFFIPVALVAAELATTFPKTGGIYVWVREAFGKRAAFITIWLQWIYNVVWYPTILAFIAATFAYLFAPALANQKFFLLTTIISLFWIFTILNCFGMKVSSIVSTVGALIGTLLPMIGIIFLGIFWVLQGKPLQIATDASWLPDFSSIGNLSLFSAVLFGLLGMEMSAVHAEEVKNPQKDYPRALLYSTILIFATLVLGSLAIVIVVPVEKLSVVSALIDAYSIFFNAYGMPWMVFITAICIILGGLSGVSAWIIGPTKGLLVSAQDGCIPHQFAKTNKYGAPVRILMIQGFIFTLLSTLFILLDSINAAYWILSDLCAQMALLVYVFMFAAAIKLRYSKADKKRAYKIPGGKPGIWLVSGIGLICCVLTILIGFVPPTQIPIENVAFFESFLVGGLFLFVLVPWLLAKRSLAQG</sequence>
<evidence type="ECO:0000256" key="2">
    <source>
        <dbReference type="ARBA" id="ARBA00022448"/>
    </source>
</evidence>
<dbReference type="Proteomes" id="UP000054859">
    <property type="component" value="Unassembled WGS sequence"/>
</dbReference>
<dbReference type="PANTHER" id="PTHR42770">
    <property type="entry name" value="AMINO ACID TRANSPORTER-RELATED"/>
    <property type="match status" value="1"/>
</dbReference>
<dbReference type="OrthoDB" id="3185104at2"/>
<evidence type="ECO:0000313" key="9">
    <source>
        <dbReference type="EMBL" id="VEH86280.1"/>
    </source>
</evidence>
<keyword evidence="9" id="KW-0614">Plasmid</keyword>
<evidence type="ECO:0000313" key="8">
    <source>
        <dbReference type="EMBL" id="KTC65956.1"/>
    </source>
</evidence>
<dbReference type="InterPro" id="IPR050367">
    <property type="entry name" value="APC_superfamily"/>
</dbReference>
<accession>A0A0W0R4E9</accession>
<keyword evidence="2" id="KW-0813">Transport</keyword>
<dbReference type="AlphaFoldDB" id="A0A0W0R4E9"/>
<feature type="transmembrane region" description="Helical" evidence="7">
    <location>
        <begin position="81"/>
        <end position="109"/>
    </location>
</feature>
<feature type="transmembrane region" description="Helical" evidence="7">
    <location>
        <begin position="193"/>
        <end position="209"/>
    </location>
</feature>
<dbReference type="InterPro" id="IPR002293">
    <property type="entry name" value="AA/rel_permease1"/>
</dbReference>
<feature type="transmembrane region" description="Helical" evidence="7">
    <location>
        <begin position="331"/>
        <end position="349"/>
    </location>
</feature>
<evidence type="ECO:0000256" key="4">
    <source>
        <dbReference type="ARBA" id="ARBA00022692"/>
    </source>
</evidence>
<feature type="transmembrane region" description="Helical" evidence="7">
    <location>
        <begin position="38"/>
        <end position="60"/>
    </location>
</feature>
<feature type="transmembrane region" description="Helical" evidence="7">
    <location>
        <begin position="400"/>
        <end position="421"/>
    </location>
</feature>
<gene>
    <name evidence="9" type="primary">gadC_3</name>
    <name evidence="8" type="ORF">Lade_0614</name>
    <name evidence="9" type="ORF">NCTC12735_01929</name>
</gene>
<dbReference type="Proteomes" id="UP000281170">
    <property type="component" value="Plasmid 29"/>
</dbReference>
<reference evidence="9 11" key="2">
    <citation type="submission" date="2018-12" db="EMBL/GenBank/DDBJ databases">
        <authorList>
            <consortium name="Pathogen Informatics"/>
        </authorList>
    </citation>
    <scope>NUCLEOTIDE SEQUENCE [LARGE SCALE GENOMIC DNA]</scope>
    <source>
        <strain evidence="9 11">NCTC12735</strain>
        <plasmid evidence="11">29</plasmid>
    </source>
</reference>
<dbReference type="PIRSF" id="PIRSF006060">
    <property type="entry name" value="AA_transporter"/>
    <property type="match status" value="1"/>
</dbReference>
<keyword evidence="6 7" id="KW-0472">Membrane</keyword>
<evidence type="ECO:0000256" key="5">
    <source>
        <dbReference type="ARBA" id="ARBA00022989"/>
    </source>
</evidence>
<feature type="transmembrane region" description="Helical" evidence="7">
    <location>
        <begin position="121"/>
        <end position="140"/>
    </location>
</feature>
<comment type="subcellular location">
    <subcellularLocation>
        <location evidence="1">Cell membrane</location>
        <topology evidence="1">Multi-pass membrane protein</topology>
    </subcellularLocation>
</comment>
<proteinExistence type="predicted"/>
<organism evidence="8 10">
    <name type="scientific">Legionella adelaidensis</name>
    <dbReference type="NCBI Taxonomy" id="45056"/>
    <lineage>
        <taxon>Bacteria</taxon>
        <taxon>Pseudomonadati</taxon>
        <taxon>Pseudomonadota</taxon>
        <taxon>Gammaproteobacteria</taxon>
        <taxon>Legionellales</taxon>
        <taxon>Legionellaceae</taxon>
        <taxon>Legionella</taxon>
    </lineage>
</organism>
<dbReference type="RefSeq" id="WP_058461676.1">
    <property type="nucleotide sequence ID" value="NZ_CAAAHS010000004.1"/>
</dbReference>
<keyword evidence="4 7" id="KW-0812">Transmembrane</keyword>
<feature type="transmembrane region" description="Helical" evidence="7">
    <location>
        <begin position="230"/>
        <end position="254"/>
    </location>
</feature>
<dbReference type="Pfam" id="PF13520">
    <property type="entry name" value="AA_permease_2"/>
    <property type="match status" value="1"/>
</dbReference>
<name>A0A0W0R4E9_9GAMM</name>
<evidence type="ECO:0000256" key="1">
    <source>
        <dbReference type="ARBA" id="ARBA00004651"/>
    </source>
</evidence>
<feature type="transmembrane region" description="Helical" evidence="7">
    <location>
        <begin position="147"/>
        <end position="173"/>
    </location>
</feature>
<feature type="transmembrane region" description="Helical" evidence="7">
    <location>
        <begin position="7"/>
        <end position="26"/>
    </location>
</feature>
<reference evidence="8 10" key="1">
    <citation type="submission" date="2015-11" db="EMBL/GenBank/DDBJ databases">
        <title>Identification of large and diverse effector repertoires of 38 Legionella species.</title>
        <authorList>
            <person name="Burstein D."/>
            <person name="Amaro F."/>
            <person name="Zusman T."/>
            <person name="Lifshitz Z."/>
            <person name="Cohen O."/>
            <person name="Gilbert J.A."/>
            <person name="Pupko T."/>
            <person name="Shuman H.A."/>
            <person name="Segal G."/>
        </authorList>
    </citation>
    <scope>NUCLEOTIDE SEQUENCE [LARGE SCALE GENOMIC DNA]</scope>
    <source>
        <strain evidence="8 10">1762-AUS-E</strain>
    </source>
</reference>